<dbReference type="OMA" id="ARADWME"/>
<dbReference type="InterPro" id="IPR002068">
    <property type="entry name" value="A-crystallin/Hsp20_dom"/>
</dbReference>
<dbReference type="Pfam" id="PF00011">
    <property type="entry name" value="HSP20"/>
    <property type="match status" value="1"/>
</dbReference>
<evidence type="ECO:0000313" key="7">
    <source>
        <dbReference type="EnsemblPlants" id="cds.evm.model.04.815"/>
    </source>
</evidence>
<accession>A0A803PIU9</accession>
<comment type="similarity">
    <text evidence="2 3">Belongs to the small heat shock protein (HSP20) family.</text>
</comment>
<dbReference type="CDD" id="cd06472">
    <property type="entry name" value="ACD_ScHsp26_like"/>
    <property type="match status" value="1"/>
</dbReference>
<reference evidence="7" key="1">
    <citation type="submission" date="2018-11" db="EMBL/GenBank/DDBJ databases">
        <authorList>
            <person name="Grassa J C."/>
        </authorList>
    </citation>
    <scope>NUCLEOTIDE SEQUENCE [LARGE SCALE GENOMIC DNA]</scope>
</reference>
<proteinExistence type="inferred from homology"/>
<dbReference type="PROSITE" id="PS51203">
    <property type="entry name" value="CS"/>
    <property type="match status" value="1"/>
</dbReference>
<evidence type="ECO:0000256" key="2">
    <source>
        <dbReference type="PROSITE-ProRule" id="PRU00285"/>
    </source>
</evidence>
<dbReference type="EMBL" id="UZAU01000368">
    <property type="status" value="NOT_ANNOTATED_CDS"/>
    <property type="molecule type" value="Genomic_DNA"/>
</dbReference>
<dbReference type="SUPFAM" id="SSF49764">
    <property type="entry name" value="HSP20-like chaperones"/>
    <property type="match status" value="1"/>
</dbReference>
<dbReference type="PROSITE" id="PS01031">
    <property type="entry name" value="SHSP"/>
    <property type="match status" value="1"/>
</dbReference>
<keyword evidence="8" id="KW-1185">Reference proteome</keyword>
<evidence type="ECO:0000259" key="5">
    <source>
        <dbReference type="PROSITE" id="PS01031"/>
    </source>
</evidence>
<dbReference type="PANTHER" id="PTHR11527">
    <property type="entry name" value="HEAT-SHOCK PROTEIN 20 FAMILY MEMBER"/>
    <property type="match status" value="1"/>
</dbReference>
<evidence type="ECO:0000259" key="6">
    <source>
        <dbReference type="PROSITE" id="PS51203"/>
    </source>
</evidence>
<dbReference type="Gramene" id="evm.model.04.815">
    <property type="protein sequence ID" value="cds.evm.model.04.815"/>
    <property type="gene ID" value="evm.TU.04.815"/>
</dbReference>
<dbReference type="EnsemblPlants" id="evm.model.04.815">
    <property type="protein sequence ID" value="cds.evm.model.04.815"/>
    <property type="gene ID" value="evm.TU.04.815"/>
</dbReference>
<evidence type="ECO:0000256" key="1">
    <source>
        <dbReference type="ARBA" id="ARBA00023016"/>
    </source>
</evidence>
<dbReference type="OrthoDB" id="5511210at2759"/>
<organism evidence="7 8">
    <name type="scientific">Cannabis sativa</name>
    <name type="common">Hemp</name>
    <name type="synonym">Marijuana</name>
    <dbReference type="NCBI Taxonomy" id="3483"/>
    <lineage>
        <taxon>Eukaryota</taxon>
        <taxon>Viridiplantae</taxon>
        <taxon>Streptophyta</taxon>
        <taxon>Embryophyta</taxon>
        <taxon>Tracheophyta</taxon>
        <taxon>Spermatophyta</taxon>
        <taxon>Magnoliopsida</taxon>
        <taxon>eudicotyledons</taxon>
        <taxon>Gunneridae</taxon>
        <taxon>Pentapetalae</taxon>
        <taxon>rosids</taxon>
        <taxon>fabids</taxon>
        <taxon>Rosales</taxon>
        <taxon>Cannabaceae</taxon>
        <taxon>Cannabis</taxon>
    </lineage>
</organism>
<evidence type="ECO:0000313" key="8">
    <source>
        <dbReference type="Proteomes" id="UP000596661"/>
    </source>
</evidence>
<feature type="domain" description="SHSP" evidence="5">
    <location>
        <begin position="60"/>
        <end position="174"/>
    </location>
</feature>
<feature type="domain" description="CS" evidence="6">
    <location>
        <begin position="64"/>
        <end position="171"/>
    </location>
</feature>
<evidence type="ECO:0000256" key="4">
    <source>
        <dbReference type="SAM" id="SignalP"/>
    </source>
</evidence>
<keyword evidence="1" id="KW-0346">Stress response</keyword>
<protein>
    <submittedName>
        <fullName evidence="7">Uncharacterized protein</fullName>
    </submittedName>
</protein>
<dbReference type="InterPro" id="IPR008978">
    <property type="entry name" value="HSP20-like_chaperone"/>
</dbReference>
<dbReference type="GO" id="GO:0006950">
    <property type="term" value="P:response to stress"/>
    <property type="evidence" value="ECO:0007669"/>
    <property type="project" value="UniProtKB-ARBA"/>
</dbReference>
<dbReference type="InterPro" id="IPR007052">
    <property type="entry name" value="CS_dom"/>
</dbReference>
<dbReference type="AlphaFoldDB" id="A0A803PIU9"/>
<dbReference type="Proteomes" id="UP000596661">
    <property type="component" value="Chromosome 4"/>
</dbReference>
<sequence length="193" mass="21947">MAPKPIKLALALLILSIITVQSNALVPYTTSLWDMMMNNVPFEDPFRILEHTPLSIPKGADNTVALARADWKETATEHVISIDIPGMKKQDVKIEVEENRVVRVSGELKPEEEKEGEKWHRSERISGRFWRQFRLPANAELDQIKAQLENGVLRITVPKVTEEKKKQPKVIDIAEHDKAAINGEDIRPTKTEL</sequence>
<evidence type="ECO:0000256" key="3">
    <source>
        <dbReference type="RuleBase" id="RU003616"/>
    </source>
</evidence>
<feature type="chain" id="PRO_5031302475" evidence="4">
    <location>
        <begin position="25"/>
        <end position="193"/>
    </location>
</feature>
<keyword evidence="4" id="KW-0732">Signal</keyword>
<reference evidence="7" key="2">
    <citation type="submission" date="2021-03" db="UniProtKB">
        <authorList>
            <consortium name="EnsemblPlants"/>
        </authorList>
    </citation>
    <scope>IDENTIFICATION</scope>
</reference>
<dbReference type="SMR" id="A0A803PIU9"/>
<dbReference type="InterPro" id="IPR031107">
    <property type="entry name" value="Small_HSP"/>
</dbReference>
<feature type="signal peptide" evidence="4">
    <location>
        <begin position="1"/>
        <end position="24"/>
    </location>
</feature>
<dbReference type="Gene3D" id="2.60.40.790">
    <property type="match status" value="1"/>
</dbReference>
<name>A0A803PIU9_CANSA</name>